<feature type="transmembrane region" description="Helical" evidence="7">
    <location>
        <begin position="440"/>
        <end position="467"/>
    </location>
</feature>
<comment type="subcellular location">
    <subcellularLocation>
        <location evidence="1">Membrane</location>
        <topology evidence="1">Multi-pass membrane protein</topology>
    </subcellularLocation>
</comment>
<evidence type="ECO:0000256" key="1">
    <source>
        <dbReference type="ARBA" id="ARBA00004141"/>
    </source>
</evidence>
<organism evidence="9">
    <name type="scientific">Phaeomonas parva</name>
    <dbReference type="NCBI Taxonomy" id="124430"/>
    <lineage>
        <taxon>Eukaryota</taxon>
        <taxon>Sar</taxon>
        <taxon>Stramenopiles</taxon>
        <taxon>Ochrophyta</taxon>
        <taxon>Pinguiophyceae</taxon>
        <taxon>Pinguiochrysidales</taxon>
        <taxon>Pinguiochrysidaceae</taxon>
        <taxon>Phaeomonas</taxon>
    </lineage>
</organism>
<feature type="region of interest" description="Disordered" evidence="6">
    <location>
        <begin position="555"/>
        <end position="574"/>
    </location>
</feature>
<dbReference type="Gene3D" id="1.20.1250.20">
    <property type="entry name" value="MFS general substrate transporter like domains"/>
    <property type="match status" value="1"/>
</dbReference>
<gene>
    <name evidence="9" type="ORF">PPAR1163_LOCUS13749</name>
</gene>
<feature type="transmembrane region" description="Helical" evidence="7">
    <location>
        <begin position="516"/>
        <end position="535"/>
    </location>
</feature>
<feature type="transmembrane region" description="Helical" evidence="7">
    <location>
        <begin position="377"/>
        <end position="397"/>
    </location>
</feature>
<dbReference type="InterPro" id="IPR020846">
    <property type="entry name" value="MFS_dom"/>
</dbReference>
<evidence type="ECO:0000256" key="2">
    <source>
        <dbReference type="ARBA" id="ARBA00022448"/>
    </source>
</evidence>
<dbReference type="GO" id="GO:0022857">
    <property type="term" value="F:transmembrane transporter activity"/>
    <property type="evidence" value="ECO:0007669"/>
    <property type="project" value="InterPro"/>
</dbReference>
<feature type="transmembrane region" description="Helical" evidence="7">
    <location>
        <begin position="255"/>
        <end position="279"/>
    </location>
</feature>
<accession>A0A7S1U2V0</accession>
<keyword evidence="4 7" id="KW-1133">Transmembrane helix</keyword>
<reference evidence="9" key="1">
    <citation type="submission" date="2021-01" db="EMBL/GenBank/DDBJ databases">
        <authorList>
            <person name="Corre E."/>
            <person name="Pelletier E."/>
            <person name="Niang G."/>
            <person name="Scheremetjew M."/>
            <person name="Finn R."/>
            <person name="Kale V."/>
            <person name="Holt S."/>
            <person name="Cochrane G."/>
            <person name="Meng A."/>
            <person name="Brown T."/>
            <person name="Cohen L."/>
        </authorList>
    </citation>
    <scope>NUCLEOTIDE SEQUENCE</scope>
    <source>
        <strain evidence="9">CCMP2877</strain>
    </source>
</reference>
<feature type="domain" description="Major facilitator superfamily (MFS) profile" evidence="8">
    <location>
        <begin position="85"/>
        <end position="541"/>
    </location>
</feature>
<dbReference type="InterPro" id="IPR001958">
    <property type="entry name" value="Tet-R_TetA/multi-R_MdtG-like"/>
</dbReference>
<feature type="transmembrane region" description="Helical" evidence="7">
    <location>
        <begin position="409"/>
        <end position="434"/>
    </location>
</feature>
<dbReference type="PRINTS" id="PR01035">
    <property type="entry name" value="TCRTETA"/>
</dbReference>
<evidence type="ECO:0000259" key="8">
    <source>
        <dbReference type="PROSITE" id="PS50850"/>
    </source>
</evidence>
<evidence type="ECO:0000256" key="3">
    <source>
        <dbReference type="ARBA" id="ARBA00022692"/>
    </source>
</evidence>
<dbReference type="EMBL" id="HBGJ01021210">
    <property type="protein sequence ID" value="CAD9255379.1"/>
    <property type="molecule type" value="Transcribed_RNA"/>
</dbReference>
<evidence type="ECO:0000256" key="4">
    <source>
        <dbReference type="ARBA" id="ARBA00022989"/>
    </source>
</evidence>
<feature type="transmembrane region" description="Helical" evidence="7">
    <location>
        <begin position="122"/>
        <end position="143"/>
    </location>
</feature>
<keyword evidence="3 7" id="KW-0812">Transmembrane</keyword>
<dbReference type="SUPFAM" id="SSF103473">
    <property type="entry name" value="MFS general substrate transporter"/>
    <property type="match status" value="1"/>
</dbReference>
<feature type="transmembrane region" description="Helical" evidence="7">
    <location>
        <begin position="479"/>
        <end position="504"/>
    </location>
</feature>
<feature type="compositionally biased region" description="Low complexity" evidence="6">
    <location>
        <begin position="1"/>
        <end position="24"/>
    </location>
</feature>
<name>A0A7S1U2V0_9STRA</name>
<dbReference type="InterPro" id="IPR011701">
    <property type="entry name" value="MFS"/>
</dbReference>
<dbReference type="Pfam" id="PF07690">
    <property type="entry name" value="MFS_1"/>
    <property type="match status" value="1"/>
</dbReference>
<feature type="transmembrane region" description="Helical" evidence="7">
    <location>
        <begin position="342"/>
        <end position="365"/>
    </location>
</feature>
<keyword evidence="5 7" id="KW-0472">Membrane</keyword>
<keyword evidence="2" id="KW-0813">Transport</keyword>
<protein>
    <recommendedName>
        <fullName evidence="8">Major facilitator superfamily (MFS) profile domain-containing protein</fullName>
    </recommendedName>
</protein>
<proteinExistence type="predicted"/>
<feature type="transmembrane region" description="Helical" evidence="7">
    <location>
        <begin position="212"/>
        <end position="235"/>
    </location>
</feature>
<dbReference type="PANTHER" id="PTHR23504:SF15">
    <property type="entry name" value="MAJOR FACILITATOR SUPERFAMILY (MFS) PROFILE DOMAIN-CONTAINING PROTEIN"/>
    <property type="match status" value="1"/>
</dbReference>
<evidence type="ECO:0000256" key="7">
    <source>
        <dbReference type="SAM" id="Phobius"/>
    </source>
</evidence>
<feature type="transmembrane region" description="Helical" evidence="7">
    <location>
        <begin position="155"/>
        <end position="173"/>
    </location>
</feature>
<dbReference type="PANTHER" id="PTHR23504">
    <property type="entry name" value="MAJOR FACILITATOR SUPERFAMILY DOMAIN-CONTAINING PROTEIN 10"/>
    <property type="match status" value="1"/>
</dbReference>
<dbReference type="GO" id="GO:0016020">
    <property type="term" value="C:membrane"/>
    <property type="evidence" value="ECO:0007669"/>
    <property type="project" value="UniProtKB-SubCell"/>
</dbReference>
<sequence>MHSASSGAEGSAASVSGSDARGSGDNSIPWLHHQSGDEDVILCGPSIYGSGWLEEAFIEGRAGHDGSASKSGQNARDEEDLPALQVACACLITFAEAFQLGMRLTFLPFFLKDLGYEGKRNSLAVGLVLAVLFVGMTIGAMPWGAFSDRYGRRPTLLVSNAGAITALLVFGSATSLAQVAIGEFFGGLLNTSSSVLNAWVNEFCGEQRKAKGFSFLMVAYGVGVIIGPALGGFLADPAEQHPEWAALQAPLWRRFPYLLPCVVAAALLAVVWFVTLVFAEETLPEPKALPWPCRRKRKSSALVLAEDADGSEPLADEPGGAGAAAPLVDLSLLKDERIGKAIGLYVIISLWFLVLEESVLFLFVGPREDGGGGLSNVSLGLVTGGASVVLFAAPFFLPPLERRYGRVGVVGKGFLVLAPMSLVFPVVASVLSAFSAEVAVAMGVFTLLAAAKNLAASAILAAVFMLINDSVDNDSSRLGLVNGTAQLVVGFFRTVGSLFAGALWSAGLHISFAPDFLAFVVLACSAIAASVYVAFMERGARRAGGYAHLRAFDDETKEGPSERSFEDEAKEGLV</sequence>
<dbReference type="AlphaFoldDB" id="A0A7S1U2V0"/>
<evidence type="ECO:0000313" key="9">
    <source>
        <dbReference type="EMBL" id="CAD9255379.1"/>
    </source>
</evidence>
<evidence type="ECO:0000256" key="6">
    <source>
        <dbReference type="SAM" id="MobiDB-lite"/>
    </source>
</evidence>
<dbReference type="InterPro" id="IPR036259">
    <property type="entry name" value="MFS_trans_sf"/>
</dbReference>
<dbReference type="PROSITE" id="PS50850">
    <property type="entry name" value="MFS"/>
    <property type="match status" value="1"/>
</dbReference>
<evidence type="ECO:0000256" key="5">
    <source>
        <dbReference type="ARBA" id="ARBA00023136"/>
    </source>
</evidence>
<feature type="region of interest" description="Disordered" evidence="6">
    <location>
        <begin position="1"/>
        <end position="29"/>
    </location>
</feature>